<dbReference type="EMBL" id="JAVYJV010000021">
    <property type="protein sequence ID" value="KAK4342750.1"/>
    <property type="molecule type" value="Genomic_DNA"/>
</dbReference>
<accession>A0AAE1QZZ0</accession>
<evidence type="ECO:0000313" key="2">
    <source>
        <dbReference type="Proteomes" id="UP001291623"/>
    </source>
</evidence>
<dbReference type="AlphaFoldDB" id="A0AAE1QZZ0"/>
<name>A0AAE1QZZ0_9SOLA</name>
<comment type="caution">
    <text evidence="1">The sequence shown here is derived from an EMBL/GenBank/DDBJ whole genome shotgun (WGS) entry which is preliminary data.</text>
</comment>
<keyword evidence="2" id="KW-1185">Reference proteome</keyword>
<gene>
    <name evidence="1" type="ORF">RND71_038566</name>
</gene>
<evidence type="ECO:0000313" key="1">
    <source>
        <dbReference type="EMBL" id="KAK4342750.1"/>
    </source>
</evidence>
<reference evidence="1" key="1">
    <citation type="submission" date="2023-12" db="EMBL/GenBank/DDBJ databases">
        <title>Genome assembly of Anisodus tanguticus.</title>
        <authorList>
            <person name="Wang Y.-J."/>
        </authorList>
    </citation>
    <scope>NUCLEOTIDE SEQUENCE</scope>
    <source>
        <strain evidence="1">KB-2021</strain>
        <tissue evidence="1">Leaf</tissue>
    </source>
</reference>
<sequence>MRPPDFVEPNLEEERKEVTTFVKHVNTRTCNVLATYGLNVLRDLNSRNMHGCNGTTGFKQVANPSNLALM</sequence>
<proteinExistence type="predicted"/>
<protein>
    <submittedName>
        <fullName evidence="1">Uncharacterized protein</fullName>
    </submittedName>
</protein>
<organism evidence="1 2">
    <name type="scientific">Anisodus tanguticus</name>
    <dbReference type="NCBI Taxonomy" id="243964"/>
    <lineage>
        <taxon>Eukaryota</taxon>
        <taxon>Viridiplantae</taxon>
        <taxon>Streptophyta</taxon>
        <taxon>Embryophyta</taxon>
        <taxon>Tracheophyta</taxon>
        <taxon>Spermatophyta</taxon>
        <taxon>Magnoliopsida</taxon>
        <taxon>eudicotyledons</taxon>
        <taxon>Gunneridae</taxon>
        <taxon>Pentapetalae</taxon>
        <taxon>asterids</taxon>
        <taxon>lamiids</taxon>
        <taxon>Solanales</taxon>
        <taxon>Solanaceae</taxon>
        <taxon>Solanoideae</taxon>
        <taxon>Hyoscyameae</taxon>
        <taxon>Anisodus</taxon>
    </lineage>
</organism>
<dbReference type="Proteomes" id="UP001291623">
    <property type="component" value="Unassembled WGS sequence"/>
</dbReference>